<feature type="transmembrane region" description="Helical" evidence="1">
    <location>
        <begin position="299"/>
        <end position="323"/>
    </location>
</feature>
<evidence type="ECO:0000313" key="4">
    <source>
        <dbReference type="Proteomes" id="UP000007797"/>
    </source>
</evidence>
<dbReference type="Pfam" id="PF00990">
    <property type="entry name" value="GGDEF"/>
    <property type="match status" value="1"/>
</dbReference>
<evidence type="ECO:0000313" key="3">
    <source>
        <dbReference type="EMBL" id="EGG23582.1"/>
    </source>
</evidence>
<dbReference type="PANTHER" id="PTHR46663:SF2">
    <property type="entry name" value="GGDEF DOMAIN-CONTAINING PROTEIN"/>
    <property type="match status" value="1"/>
</dbReference>
<dbReference type="RefSeq" id="XP_004361433.1">
    <property type="nucleotide sequence ID" value="XM_004361376.1"/>
</dbReference>
<evidence type="ECO:0000256" key="1">
    <source>
        <dbReference type="SAM" id="Phobius"/>
    </source>
</evidence>
<name>F4PM82_CACFS</name>
<reference evidence="4" key="1">
    <citation type="journal article" date="2011" name="Genome Res.">
        <title>Phylogeny-wide analysis of social amoeba genomes highlights ancient origins for complex intercellular communication.</title>
        <authorList>
            <person name="Heidel A.J."/>
            <person name="Lawal H.M."/>
            <person name="Felder M."/>
            <person name="Schilde C."/>
            <person name="Helps N.R."/>
            <person name="Tunggal B."/>
            <person name="Rivero F."/>
            <person name="John U."/>
            <person name="Schleicher M."/>
            <person name="Eichinger L."/>
            <person name="Platzer M."/>
            <person name="Noegel A.A."/>
            <person name="Schaap P."/>
            <person name="Gloeckner G."/>
        </authorList>
    </citation>
    <scope>NUCLEOTIDE SEQUENCE [LARGE SCALE GENOMIC DNA]</scope>
    <source>
        <strain evidence="4">SH3</strain>
    </source>
</reference>
<protein>
    <recommendedName>
        <fullName evidence="2">GGDEF domain-containing protein</fullName>
    </recommendedName>
</protein>
<dbReference type="Proteomes" id="UP000007797">
    <property type="component" value="Unassembled WGS sequence"/>
</dbReference>
<keyword evidence="1" id="KW-1133">Transmembrane helix</keyword>
<dbReference type="SUPFAM" id="SSF55073">
    <property type="entry name" value="Nucleotide cyclase"/>
    <property type="match status" value="1"/>
</dbReference>
<dbReference type="NCBIfam" id="TIGR00254">
    <property type="entry name" value="GGDEF"/>
    <property type="match status" value="1"/>
</dbReference>
<dbReference type="GeneID" id="14875658"/>
<dbReference type="AlphaFoldDB" id="F4PM82"/>
<dbReference type="OrthoDB" id="19983at2759"/>
<keyword evidence="1" id="KW-0812">Transmembrane</keyword>
<dbReference type="CDD" id="cd01949">
    <property type="entry name" value="GGDEF"/>
    <property type="match status" value="1"/>
</dbReference>
<dbReference type="PANTHER" id="PTHR46663">
    <property type="entry name" value="DIGUANYLATE CYCLASE DGCT-RELATED"/>
    <property type="match status" value="1"/>
</dbReference>
<proteinExistence type="predicted"/>
<dbReference type="InterPro" id="IPR043128">
    <property type="entry name" value="Rev_trsase/Diguanyl_cyclase"/>
</dbReference>
<sequence>MAIEIINFNQLIQRQSLDRFPTTLFPTNYFYIAFCIIVFLYTIQKRDKKSSSRFMEILSSNQSISILEINFNNRIVKSNNSSVSLEQFCQSYLIDSITLQNNIISSMNQFSPSDVQIKSKSCSSYYRLTGKYDAATSVFQGIMIDNSQEKQQLKKLKNTLTHDALTGLQNRYHLNNKIQKLCAKFSSDQCSIYFIDLIKFKQINDTHGHDNGDVVLRSVADRFQQFADESVLPVRLSGDEFLIVKRNVESNTQADQFISSYLSRVQCDTVQLNNSNFNSNNTIITTTTYQQLKINHLFYIHYPIMNPLIIIFILCILVSSVFANLSCNNQYVFVNDTNSLSSSFSLFNHVEQQSNIIQNKNISLSMMMQPSSVSLASFNHFEHPIILNKKKNNKNNINYNNNINSNNNNDIHSSISQTQFDSNHIVSQCHLPSNHTFIPVYNNNKNNNKNNNNNNLSFNPSISIPFNVLSQSHFQLPFNHSTNNHIIFYDDQEEEEEYVQLNSNSSNNTTISCFNHVEHQLISIKYPLPISSFPSFSHNIHFNSSHVLFISNHSTPKNHIILEEEEDFNNSPISIWCFNVNHQSNLILEEEESVQLNSNSNTISFSYFNQSIPIDNNNNNNNISFFNDHQSSIPCFKSSDILTHSTTNNHIFLDKEEDNQSNNNNNNNNYFSLIHSSLLLISPIPFSSDYFNSSNKSTSSSTLYILSNTINSTISKTSPFSRYSSNISRISISNVLLSINDRLWWMIVTIRSSVILYPPSTIHHQSSTLYSLVDYRQPSVFSNPATIAHIQPSSITYFYLIQFTSIHPPTIHFPNPLSSIHPLSTIHPSSTLYPSIHPSIHPSSIHLSILYPLSSIHPSILYPSIHPSSIHPLSIHHASSLIEPTIINN</sequence>
<accession>F4PM82</accession>
<dbReference type="InterPro" id="IPR000160">
    <property type="entry name" value="GGDEF_dom"/>
</dbReference>
<keyword evidence="4" id="KW-1185">Reference proteome</keyword>
<dbReference type="SMART" id="SM00267">
    <property type="entry name" value="GGDEF"/>
    <property type="match status" value="1"/>
</dbReference>
<dbReference type="EMBL" id="GL883008">
    <property type="protein sequence ID" value="EGG23582.1"/>
    <property type="molecule type" value="Genomic_DNA"/>
</dbReference>
<organism evidence="3 4">
    <name type="scientific">Cavenderia fasciculata</name>
    <name type="common">Slime mold</name>
    <name type="synonym">Dictyostelium fasciculatum</name>
    <dbReference type="NCBI Taxonomy" id="261658"/>
    <lineage>
        <taxon>Eukaryota</taxon>
        <taxon>Amoebozoa</taxon>
        <taxon>Evosea</taxon>
        <taxon>Eumycetozoa</taxon>
        <taxon>Dictyostelia</taxon>
        <taxon>Acytosteliales</taxon>
        <taxon>Cavenderiaceae</taxon>
        <taxon>Cavenderia</taxon>
    </lineage>
</organism>
<dbReference type="KEGG" id="dfa:DFA_05715"/>
<dbReference type="InterPro" id="IPR029787">
    <property type="entry name" value="Nucleotide_cyclase"/>
</dbReference>
<dbReference type="Gene3D" id="3.30.70.270">
    <property type="match status" value="1"/>
</dbReference>
<feature type="transmembrane region" description="Helical" evidence="1">
    <location>
        <begin position="24"/>
        <end position="43"/>
    </location>
</feature>
<gene>
    <name evidence="3" type="ORF">DFA_05715</name>
</gene>
<keyword evidence="1" id="KW-0472">Membrane</keyword>
<dbReference type="InterPro" id="IPR052163">
    <property type="entry name" value="DGC-Regulatory_Protein"/>
</dbReference>
<evidence type="ECO:0000259" key="2">
    <source>
        <dbReference type="SMART" id="SM00267"/>
    </source>
</evidence>
<feature type="domain" description="GGDEF" evidence="2">
    <location>
        <begin position="149"/>
        <end position="302"/>
    </location>
</feature>